<dbReference type="InterPro" id="IPR006170">
    <property type="entry name" value="PBP/GOBP"/>
</dbReference>
<proteinExistence type="predicted"/>
<dbReference type="Pfam" id="PF01395">
    <property type="entry name" value="PBP_GOBP"/>
    <property type="match status" value="1"/>
</dbReference>
<keyword evidence="1" id="KW-0732">Signal</keyword>
<evidence type="ECO:0000313" key="4">
    <source>
        <dbReference type="Proteomes" id="UP000327044"/>
    </source>
</evidence>
<gene>
    <name evidence="3" type="ORF">PPYR_12889</name>
</gene>
<dbReference type="Gene3D" id="1.10.238.20">
    <property type="entry name" value="Pheromone/general odorant binding protein domain"/>
    <property type="match status" value="1"/>
</dbReference>
<dbReference type="GO" id="GO:0005549">
    <property type="term" value="F:odorant binding"/>
    <property type="evidence" value="ECO:0007669"/>
    <property type="project" value="InterPro"/>
</dbReference>
<protein>
    <submittedName>
        <fullName evidence="2">Uncharacterized protein</fullName>
    </submittedName>
</protein>
<keyword evidence="4" id="KW-1185">Reference proteome</keyword>
<dbReference type="CDD" id="cd23992">
    <property type="entry name" value="PBP_GOBP"/>
    <property type="match status" value="1"/>
</dbReference>
<dbReference type="InParanoid" id="A0A1Y1KZG0"/>
<organism evidence="2">
    <name type="scientific">Photinus pyralis</name>
    <name type="common">Common eastern firefly</name>
    <name type="synonym">Lampyris pyralis</name>
    <dbReference type="NCBI Taxonomy" id="7054"/>
    <lineage>
        <taxon>Eukaryota</taxon>
        <taxon>Metazoa</taxon>
        <taxon>Ecdysozoa</taxon>
        <taxon>Arthropoda</taxon>
        <taxon>Hexapoda</taxon>
        <taxon>Insecta</taxon>
        <taxon>Pterygota</taxon>
        <taxon>Neoptera</taxon>
        <taxon>Endopterygota</taxon>
        <taxon>Coleoptera</taxon>
        <taxon>Polyphaga</taxon>
        <taxon>Elateriformia</taxon>
        <taxon>Elateroidea</taxon>
        <taxon>Lampyridae</taxon>
        <taxon>Lampyrinae</taxon>
        <taxon>Photinus</taxon>
    </lineage>
</organism>
<evidence type="ECO:0000313" key="3">
    <source>
        <dbReference type="EMBL" id="KAB0793269.1"/>
    </source>
</evidence>
<sequence length="149" mass="17079">MKWCFVLIFVIGVQSRPRHFKRHATLGPENECLDSQGLTMKDIAPYVQKVTDLNNKMMGEYLVCVWKKRQMITPDGEVSGANIFRYLEDIYHKSSLSDGDKVEMRSACDECEKVKDHDEGVLAIKIKNCILEQIQKLSFLAKPKPSTLQ</sequence>
<reference evidence="2" key="1">
    <citation type="journal article" date="2016" name="Sci. Rep.">
        <title>Molecular characterization of firefly nuptial gifts: a multi-omics approach sheds light on postcopulatory sexual selection.</title>
        <authorList>
            <person name="Al-Wathiqui N."/>
            <person name="Fallon T.R."/>
            <person name="South A."/>
            <person name="Weng J.K."/>
            <person name="Lewis S.M."/>
        </authorList>
    </citation>
    <scope>NUCLEOTIDE SEQUENCE</scope>
</reference>
<dbReference type="EMBL" id="GEZM01075105">
    <property type="protein sequence ID" value="JAV64277.1"/>
    <property type="molecule type" value="Transcribed_RNA"/>
</dbReference>
<feature type="signal peptide" evidence="1">
    <location>
        <begin position="1"/>
        <end position="15"/>
    </location>
</feature>
<reference evidence="3 4" key="2">
    <citation type="journal article" date="2018" name="Elife">
        <title>Firefly genomes illuminate parallel origins of bioluminescence in beetles.</title>
        <authorList>
            <person name="Fallon T.R."/>
            <person name="Lower S.E."/>
            <person name="Chang C.H."/>
            <person name="Bessho-Uehara M."/>
            <person name="Martin G.J."/>
            <person name="Bewick A.J."/>
            <person name="Behringer M."/>
            <person name="Debat H.J."/>
            <person name="Wong I."/>
            <person name="Day J.C."/>
            <person name="Suvorov A."/>
            <person name="Silva C.J."/>
            <person name="Stanger-Hall K.F."/>
            <person name="Hall D.W."/>
            <person name="Schmitz R.J."/>
            <person name="Nelson D.R."/>
            <person name="Lewis S.M."/>
            <person name="Shigenobu S."/>
            <person name="Bybee S.M."/>
            <person name="Larracuente A.M."/>
            <person name="Oba Y."/>
            <person name="Weng J.K."/>
        </authorList>
    </citation>
    <scope>NUCLEOTIDE SEQUENCE [LARGE SCALE GENOMIC DNA]</scope>
    <source>
        <strain evidence="3">1611_PpyrPB1</strain>
        <tissue evidence="3">Whole body</tissue>
    </source>
</reference>
<dbReference type="SUPFAM" id="SSF47565">
    <property type="entry name" value="Insect pheromone/odorant-binding proteins"/>
    <property type="match status" value="1"/>
</dbReference>
<dbReference type="Proteomes" id="UP000327044">
    <property type="component" value="Unassembled WGS sequence"/>
</dbReference>
<evidence type="ECO:0000313" key="2">
    <source>
        <dbReference type="EMBL" id="JAV64277.1"/>
    </source>
</evidence>
<name>A0A1Y1KZG0_PHOPY</name>
<reference evidence="3" key="3">
    <citation type="submission" date="2019-08" db="EMBL/GenBank/DDBJ databases">
        <authorList>
            <consortium name="Photinus pyralis genome working group"/>
            <person name="Fallon T.R."/>
            <person name="Sander Lower S.E."/>
            <person name="Weng J.-K."/>
        </authorList>
    </citation>
    <scope>NUCLEOTIDE SEQUENCE</scope>
    <source>
        <strain evidence="3">1611_PpyrPB1</strain>
        <tissue evidence="3">Whole body</tissue>
    </source>
</reference>
<evidence type="ECO:0000256" key="1">
    <source>
        <dbReference type="SAM" id="SignalP"/>
    </source>
</evidence>
<accession>A0A1Y1KZG0</accession>
<dbReference type="EMBL" id="VVIM01000009">
    <property type="protein sequence ID" value="KAB0793269.1"/>
    <property type="molecule type" value="Genomic_DNA"/>
</dbReference>
<dbReference type="OrthoDB" id="6769569at2759"/>
<feature type="chain" id="PRO_5036029784" evidence="1">
    <location>
        <begin position="16"/>
        <end position="149"/>
    </location>
</feature>
<dbReference type="AlphaFoldDB" id="A0A1Y1KZG0"/>
<dbReference type="InterPro" id="IPR036728">
    <property type="entry name" value="PBP_GOBP_sf"/>
</dbReference>